<gene>
    <name evidence="3" type="ORF">A3B10_01210</name>
</gene>
<comment type="caution">
    <text evidence="3">The sequence shown here is derived from an EMBL/GenBank/DDBJ whole genome shotgun (WGS) entry which is preliminary data.</text>
</comment>
<dbReference type="Pfam" id="PF01841">
    <property type="entry name" value="Transglut_core"/>
    <property type="match status" value="1"/>
</dbReference>
<dbReference type="Gene3D" id="3.10.620.30">
    <property type="match status" value="1"/>
</dbReference>
<dbReference type="PANTHER" id="PTHR42736">
    <property type="entry name" value="PROTEIN-GLUTAMINE GAMMA-GLUTAMYLTRANSFERASE"/>
    <property type="match status" value="1"/>
</dbReference>
<dbReference type="InterPro" id="IPR038765">
    <property type="entry name" value="Papain-like_cys_pep_sf"/>
</dbReference>
<evidence type="ECO:0000313" key="3">
    <source>
        <dbReference type="EMBL" id="OGE94403.1"/>
    </source>
</evidence>
<evidence type="ECO:0000256" key="1">
    <source>
        <dbReference type="SAM" id="MobiDB-lite"/>
    </source>
</evidence>
<feature type="domain" description="VWFA" evidence="2">
    <location>
        <begin position="654"/>
        <end position="862"/>
    </location>
</feature>
<dbReference type="InterPro" id="IPR002931">
    <property type="entry name" value="Transglutaminase-like"/>
</dbReference>
<feature type="region of interest" description="Disordered" evidence="1">
    <location>
        <begin position="344"/>
        <end position="376"/>
    </location>
</feature>
<evidence type="ECO:0000313" key="4">
    <source>
        <dbReference type="Proteomes" id="UP000177281"/>
    </source>
</evidence>
<dbReference type="InterPro" id="IPR036465">
    <property type="entry name" value="vWFA_dom_sf"/>
</dbReference>
<dbReference type="PROSITE" id="PS50234">
    <property type="entry name" value="VWFA"/>
    <property type="match status" value="1"/>
</dbReference>
<dbReference type="EMBL" id="MFFB01000018">
    <property type="protein sequence ID" value="OGE94403.1"/>
    <property type="molecule type" value="Genomic_DNA"/>
</dbReference>
<name>A0A1F5PWT0_9BACT</name>
<accession>A0A1F5PWT0</accession>
<protein>
    <recommendedName>
        <fullName evidence="2">VWFA domain-containing protein</fullName>
    </recommendedName>
</protein>
<feature type="compositionally biased region" description="Basic and acidic residues" evidence="1">
    <location>
        <begin position="344"/>
        <end position="370"/>
    </location>
</feature>
<dbReference type="SUPFAM" id="SSF54001">
    <property type="entry name" value="Cysteine proteinases"/>
    <property type="match status" value="1"/>
</dbReference>
<dbReference type="AlphaFoldDB" id="A0A1F5PWT0"/>
<dbReference type="SMART" id="SM00460">
    <property type="entry name" value="TGc"/>
    <property type="match status" value="1"/>
</dbReference>
<dbReference type="STRING" id="1817841.A3B10_01210"/>
<dbReference type="SUPFAM" id="SSF53300">
    <property type="entry name" value="vWA-like"/>
    <property type="match status" value="1"/>
</dbReference>
<evidence type="ECO:0000259" key="2">
    <source>
        <dbReference type="PROSITE" id="PS50234"/>
    </source>
</evidence>
<proteinExistence type="predicted"/>
<organism evidence="3 4">
    <name type="scientific">Candidatus Doudnabacteria bacterium RIFCSPLOWO2_01_FULL_44_21</name>
    <dbReference type="NCBI Taxonomy" id="1817841"/>
    <lineage>
        <taxon>Bacteria</taxon>
        <taxon>Candidatus Doudnaibacteriota</taxon>
    </lineage>
</organism>
<reference evidence="3 4" key="1">
    <citation type="journal article" date="2016" name="Nat. Commun.">
        <title>Thousands of microbial genomes shed light on interconnected biogeochemical processes in an aquifer system.</title>
        <authorList>
            <person name="Anantharaman K."/>
            <person name="Brown C.T."/>
            <person name="Hug L.A."/>
            <person name="Sharon I."/>
            <person name="Castelle C.J."/>
            <person name="Probst A.J."/>
            <person name="Thomas B.C."/>
            <person name="Singh A."/>
            <person name="Wilkins M.J."/>
            <person name="Karaoz U."/>
            <person name="Brodie E.L."/>
            <person name="Williams K.H."/>
            <person name="Hubbard S.S."/>
            <person name="Banfield J.F."/>
        </authorList>
    </citation>
    <scope>NUCLEOTIDE SEQUENCE [LARGE SCALE GENOMIC DNA]</scope>
</reference>
<dbReference type="CDD" id="cd00198">
    <property type="entry name" value="vWFA"/>
    <property type="match status" value="1"/>
</dbReference>
<dbReference type="PANTHER" id="PTHR42736:SF1">
    <property type="entry name" value="PROTEIN-GLUTAMINE GAMMA-GLUTAMYLTRANSFERASE"/>
    <property type="match status" value="1"/>
</dbReference>
<dbReference type="Gene3D" id="3.40.50.410">
    <property type="entry name" value="von Willebrand factor, type A domain"/>
    <property type="match status" value="1"/>
</dbReference>
<sequence length="862" mass="95360">MSNPEFRGNPEQPELRTFDVKNAFKKARTALIGQSLQSKEGVAGLRSWQSLSKKSKSARAAKHVFETLSTYDRSVRTSPEAAEELKAEAVAQTQATGSPSRSDELLSMFRAKQLGQPMPEVRPEVSRIFNNILKSKSTEGEVDVPELMASSNISFGSKFKWFESRLAGALDFLEKRDLEEARQKAQEPPPQELLDQKEQNPDVNLPPPQDNTLTPSMDEMEPSKENEPGAYFRVKPFYGGYYRGDDYDTWNTQAMRWEKSQTRLSDFDETEIDAKTRKVIAGTIRGGQKTILPMPYGFAPDISTLRTQGGETLEIQSDGHGSFVIDATKLSGLTSFSAEIGRNLEPKFESDPGKPKKGTESFSRETETKLAEISGSKQSTIDQARSLKAYVKSTLKYSNDSSFNAVYRTGDPAKYFSRIEQHKQADCDVANTYFVSLLRRLGIQSRLVSGHYVKVKDNQGAAVISSGTGHAWAEVWDGKTWQRLDATPPGDPNMDDQEMDEETSDSAFEGDFGEQEAEVLSDEELEQLMADAEKALDKKERAPEDLAALSFAEQAECSPEEAKLILAKIKEAKEKRDKQGRNIRSRLLAEWQKIIQDNLVNRTRYTAPIRLSRGQELADPVEAALDMKAGEADPSGFSKFDHKTEREQIYGGFDAFLVVDKSGSMAETDPSSGKPKWDDQQVFTFLLMDSMYSVAADFKRQKIKLVSPMDLRVALVSFNDGGGRIELPLGTSWGPKEQVRVWKSLQTNVGGGTPDHLGLQTVKQMIEQGAQASLSEKQRLRLVLVSADGGSDNPATTIAAKESLKSLGVVVKAAGIGAGARQVTTTYNPDGTNLESFGDAPDWAASEVISEAKKLRPRKIKK</sequence>
<feature type="region of interest" description="Disordered" evidence="1">
    <location>
        <begin position="180"/>
        <end position="227"/>
    </location>
</feature>
<feature type="compositionally biased region" description="Acidic residues" evidence="1">
    <location>
        <begin position="493"/>
        <end position="504"/>
    </location>
</feature>
<dbReference type="InterPro" id="IPR002035">
    <property type="entry name" value="VWF_A"/>
</dbReference>
<feature type="region of interest" description="Disordered" evidence="1">
    <location>
        <begin position="485"/>
        <end position="508"/>
    </location>
</feature>
<dbReference type="InterPro" id="IPR052901">
    <property type="entry name" value="Bact_TGase-like"/>
</dbReference>
<dbReference type="Proteomes" id="UP000177281">
    <property type="component" value="Unassembled WGS sequence"/>
</dbReference>